<evidence type="ECO:0000313" key="1">
    <source>
        <dbReference type="EMBL" id="KAJ8112945.1"/>
    </source>
</evidence>
<name>A0ACC2ICQ8_9PLEO</name>
<evidence type="ECO:0000313" key="2">
    <source>
        <dbReference type="Proteomes" id="UP001153331"/>
    </source>
</evidence>
<organism evidence="1 2">
    <name type="scientific">Boeremia exigua</name>
    <dbReference type="NCBI Taxonomy" id="749465"/>
    <lineage>
        <taxon>Eukaryota</taxon>
        <taxon>Fungi</taxon>
        <taxon>Dikarya</taxon>
        <taxon>Ascomycota</taxon>
        <taxon>Pezizomycotina</taxon>
        <taxon>Dothideomycetes</taxon>
        <taxon>Pleosporomycetidae</taxon>
        <taxon>Pleosporales</taxon>
        <taxon>Pleosporineae</taxon>
        <taxon>Didymellaceae</taxon>
        <taxon>Boeremia</taxon>
    </lineage>
</organism>
<protein>
    <submittedName>
        <fullName evidence="1">Uncharacterized protein</fullName>
    </submittedName>
</protein>
<dbReference type="Proteomes" id="UP001153331">
    <property type="component" value="Unassembled WGS sequence"/>
</dbReference>
<dbReference type="EMBL" id="JAPHNI010000286">
    <property type="protein sequence ID" value="KAJ8112945.1"/>
    <property type="molecule type" value="Genomic_DNA"/>
</dbReference>
<comment type="caution">
    <text evidence="1">The sequence shown here is derived from an EMBL/GenBank/DDBJ whole genome shotgun (WGS) entry which is preliminary data.</text>
</comment>
<proteinExistence type="predicted"/>
<keyword evidence="2" id="KW-1185">Reference proteome</keyword>
<reference evidence="1" key="1">
    <citation type="submission" date="2022-11" db="EMBL/GenBank/DDBJ databases">
        <title>Genome Sequence of Boeremia exigua.</title>
        <authorList>
            <person name="Buettner E."/>
        </authorList>
    </citation>
    <scope>NUCLEOTIDE SEQUENCE</scope>
    <source>
        <strain evidence="1">CU02</strain>
    </source>
</reference>
<accession>A0ACC2ICQ8</accession>
<gene>
    <name evidence="1" type="ORF">OPT61_g4809</name>
</gene>
<sequence>MPPIIAHAYGAKSSQSTSEVCARCSRVIQAPEKCKGIDFPVLETPEQLGSSPCRLCQALAKAVKRGTLERPALRVEEPHDGVLSWRLVLHDLRCTFPVYSWTMMHEANASGQETCRFPPNKAPYDKIKRWIHESKAFDQFGLVAGGPPIQLKVIDCSTKPPIIVAAPIKCRYVALSYVWGTVVRTFSYHIGDALQEDIPKTILDSIEVARELEIRYLWIDRYCIDQDDQHDVHCQVSVMAAIYANAYLTIFAVAGVDPSHGLPGVSTTQRLPPDDVMIGTVRLRPDRDLDTAEDIRISKWSSRAWTLQEGLFSRRRLFFTENEVVFSSNVEVFGEYSPRRFTRHLDCATFGPYYVGDVLTHDLGMLVSMYSERHLGRDEDALNAISGMLNALGKPGSKQAHMWGIPFNRPGVDNRILTLTWWSTRQGVRRYGFPSWSPLGWKSPVWFSGCVSDSGDASVEAWTGLAWRKWNEMKEEEIEALQTSPPVDSQFLRVITLTFHLQLAQHVSAHVETGRQLYCTGLGDYLLKPQWDVNPRAFHTNDQILCAVFSTGISEILLLKPLSNLESRKLPADLQSTAIYERVGCVDTYEHVYRASGPDGEVKKIDRNLTRGVRHRIESKRSNQMYSHIHGKSRHDLTGQVTCFLLG</sequence>